<dbReference type="OMA" id="LRYWFCA"/>
<dbReference type="ExpressionAtlas" id="O62100">
    <property type="expression patterns" value="baseline"/>
</dbReference>
<evidence type="ECO:0000256" key="1">
    <source>
        <dbReference type="SAM" id="MobiDB-lite"/>
    </source>
</evidence>
<evidence type="ECO:0000313" key="3">
    <source>
        <dbReference type="EMBL" id="CAB03764.2"/>
    </source>
</evidence>
<keyword evidence="2" id="KW-0472">Membrane</keyword>
<evidence type="ECO:0000313" key="5">
    <source>
        <dbReference type="WormBase" id="C46F11.5b"/>
    </source>
</evidence>
<dbReference type="EMBL" id="BX284603">
    <property type="protein sequence ID" value="CAB03764.2"/>
    <property type="molecule type" value="Genomic_DNA"/>
</dbReference>
<dbReference type="CTD" id="175468"/>
<dbReference type="AGR" id="WB:WBGene00008120"/>
<feature type="region of interest" description="Disordered" evidence="1">
    <location>
        <begin position="469"/>
        <end position="489"/>
    </location>
</feature>
<feature type="compositionally biased region" description="Acidic residues" evidence="1">
    <location>
        <begin position="407"/>
        <end position="423"/>
    </location>
</feature>
<sequence>MERIRESGRRLHQVYRETIEWRNPLTGLYLMAVNSAFWIGVIYCDPRIQEALLATASAGVFAWDILLSSSNDRSIITHLLMWPFQSIFRTLSVGGSVYSIHLLRAEQVRLACYAAYATLACLLVNPVWEHNEVNSKIASATRRTVSWFGSWIQYLIITPVVTVYEYTKYIVLFRWVPPLIAYVKHFIFNFRESCRELVNGIKNWIHVAIVERTKRVAQRIRQFLRYWFCAEWWPTLKEWLKLNIGVPLRYLFDQLCFVFVYIFCAHWFPPLWKFSVKQLKSLGALAYKHIWVPVKGFLLCQFEKLRCWLRDTLHRIAISVRDSILWPICCLMVEVGKQVSIFVYHLLLEPIVNYLHSRYKIIETSALIHVIGPVCETVIDHIPEKNPFCEESDVELEGFLPEVNDETDLDENHVDDDDNEDIQSELSSSPIPEEEFEFERGLQFSAINGSESSDEEFDLDAPKVKTIRRRRREPKKSEVAADDEYELLE</sequence>
<dbReference type="OrthoDB" id="5872298at2759"/>
<evidence type="ECO:0000313" key="4">
    <source>
        <dbReference type="Proteomes" id="UP000001940"/>
    </source>
</evidence>
<dbReference type="PaxDb" id="6239-C46F11.5b"/>
<reference evidence="3 4" key="1">
    <citation type="journal article" date="1998" name="Science">
        <title>Genome sequence of the nematode C. elegans: a platform for investigating biology.</title>
        <authorList>
            <consortium name="The C. elegans sequencing consortium"/>
            <person name="Sulson J.E."/>
            <person name="Waterston R."/>
        </authorList>
    </citation>
    <scope>NUCLEOTIDE SEQUENCE [LARGE SCALE GENOMIC DNA]</scope>
    <source>
        <strain evidence="3 4">Bristol N2</strain>
    </source>
</reference>
<feature type="transmembrane region" description="Helical" evidence="2">
    <location>
        <begin position="26"/>
        <end position="44"/>
    </location>
</feature>
<dbReference type="GeneID" id="175468"/>
<dbReference type="AlphaFoldDB" id="O62100"/>
<dbReference type="PIR" id="T19973">
    <property type="entry name" value="T19973"/>
</dbReference>
<keyword evidence="2" id="KW-0812">Transmembrane</keyword>
<proteinExistence type="predicted"/>
<accession>O62100</accession>
<dbReference type="UCSC" id="C46F11.5a">
    <property type="organism name" value="c. elegans"/>
</dbReference>
<keyword evidence="2" id="KW-1133">Transmembrane helix</keyword>
<name>O62100_CAEEL</name>
<dbReference type="HOGENOM" id="CLU_558053_0_0_1"/>
<evidence type="ECO:0000256" key="2">
    <source>
        <dbReference type="SAM" id="Phobius"/>
    </source>
</evidence>
<protein>
    <submittedName>
        <fullName evidence="3">RING-type domain-containing protein</fullName>
    </submittedName>
</protein>
<dbReference type="eggNOG" id="ENOG502S69F">
    <property type="taxonomic scope" value="Eukaryota"/>
</dbReference>
<feature type="region of interest" description="Disordered" evidence="1">
    <location>
        <begin position="407"/>
        <end position="433"/>
    </location>
</feature>
<keyword evidence="4" id="KW-1185">Reference proteome</keyword>
<dbReference type="RefSeq" id="NP_497741.2">
    <property type="nucleotide sequence ID" value="NM_065340.5"/>
</dbReference>
<dbReference type="Bgee" id="WBGene00008120">
    <property type="expression patterns" value="Expressed in pharyngeal muscle cell (C elegans) and 4 other cell types or tissues"/>
</dbReference>
<dbReference type="InParanoid" id="O62100"/>
<dbReference type="Proteomes" id="UP000001940">
    <property type="component" value="Chromosome III"/>
</dbReference>
<dbReference type="FunCoup" id="O62100">
    <property type="interactions" value="225"/>
</dbReference>
<dbReference type="KEGG" id="cel:CELE_C46F11.5"/>
<gene>
    <name evidence="3 5" type="ORF">C46F11.5</name>
    <name evidence="3" type="ORF">CELE_C46F11.5</name>
</gene>
<organism evidence="3 4">
    <name type="scientific">Caenorhabditis elegans</name>
    <dbReference type="NCBI Taxonomy" id="6239"/>
    <lineage>
        <taxon>Eukaryota</taxon>
        <taxon>Metazoa</taxon>
        <taxon>Ecdysozoa</taxon>
        <taxon>Nematoda</taxon>
        <taxon>Chromadorea</taxon>
        <taxon>Rhabditida</taxon>
        <taxon>Rhabditina</taxon>
        <taxon>Rhabditomorpha</taxon>
        <taxon>Rhabditoidea</taxon>
        <taxon>Rhabditidae</taxon>
        <taxon>Peloderinae</taxon>
        <taxon>Caenorhabditis</taxon>
    </lineage>
</organism>
<feature type="compositionally biased region" description="Acidic residues" evidence="1">
    <location>
        <begin position="480"/>
        <end position="489"/>
    </location>
</feature>
<dbReference type="WormBase" id="C46F11.5b">
    <property type="protein sequence ID" value="CE31449"/>
    <property type="gene ID" value="WBGene00008120"/>
</dbReference>